<name>A0ABZ2L8E9_9BACT</name>
<evidence type="ECO:0000256" key="2">
    <source>
        <dbReference type="SAM" id="SignalP"/>
    </source>
</evidence>
<feature type="region of interest" description="Disordered" evidence="1">
    <location>
        <begin position="122"/>
        <end position="155"/>
    </location>
</feature>
<feature type="signal peptide" evidence="2">
    <location>
        <begin position="1"/>
        <end position="28"/>
    </location>
</feature>
<dbReference type="EMBL" id="CP089983">
    <property type="protein sequence ID" value="WXB07204.1"/>
    <property type="molecule type" value="Genomic_DNA"/>
</dbReference>
<accession>A0ABZ2L8E9</accession>
<protein>
    <submittedName>
        <fullName evidence="3">Uncharacterized protein</fullName>
    </submittedName>
</protein>
<keyword evidence="2" id="KW-0732">Signal</keyword>
<evidence type="ECO:0000256" key="1">
    <source>
        <dbReference type="SAM" id="MobiDB-lite"/>
    </source>
</evidence>
<evidence type="ECO:0000313" key="4">
    <source>
        <dbReference type="Proteomes" id="UP001374803"/>
    </source>
</evidence>
<gene>
    <name evidence="3" type="ORF">LVJ94_08140</name>
</gene>
<dbReference type="RefSeq" id="WP_394836865.1">
    <property type="nucleotide sequence ID" value="NZ_CP089929.1"/>
</dbReference>
<organism evidence="3 4">
    <name type="scientific">Pendulispora rubella</name>
    <dbReference type="NCBI Taxonomy" id="2741070"/>
    <lineage>
        <taxon>Bacteria</taxon>
        <taxon>Pseudomonadati</taxon>
        <taxon>Myxococcota</taxon>
        <taxon>Myxococcia</taxon>
        <taxon>Myxococcales</taxon>
        <taxon>Sorangiineae</taxon>
        <taxon>Pendulisporaceae</taxon>
        <taxon>Pendulispora</taxon>
    </lineage>
</organism>
<dbReference type="Proteomes" id="UP001374803">
    <property type="component" value="Chromosome"/>
</dbReference>
<evidence type="ECO:0000313" key="3">
    <source>
        <dbReference type="EMBL" id="WXB07204.1"/>
    </source>
</evidence>
<keyword evidence="4" id="KW-1185">Reference proteome</keyword>
<reference evidence="3" key="1">
    <citation type="submission" date="2021-12" db="EMBL/GenBank/DDBJ databases">
        <title>Discovery of the Pendulisporaceae a myxobacterial family with distinct sporulation behavior and unique specialized metabolism.</title>
        <authorList>
            <person name="Garcia R."/>
            <person name="Popoff A."/>
            <person name="Bader C.D."/>
            <person name="Loehr J."/>
            <person name="Walesch S."/>
            <person name="Walt C."/>
            <person name="Boldt J."/>
            <person name="Bunk B."/>
            <person name="Haeckl F.J.F.P.J."/>
            <person name="Gunesch A.P."/>
            <person name="Birkelbach J."/>
            <person name="Nuebel U."/>
            <person name="Pietschmann T."/>
            <person name="Bach T."/>
            <person name="Mueller R."/>
        </authorList>
    </citation>
    <scope>NUCLEOTIDE SEQUENCE</scope>
    <source>
        <strain evidence="3">MSr11367</strain>
    </source>
</reference>
<feature type="chain" id="PRO_5045742189" evidence="2">
    <location>
        <begin position="29"/>
        <end position="330"/>
    </location>
</feature>
<sequence length="330" mass="34314">MGSSSAHRCSSMLLAAAAALLPARTASAAPRDLSVQIDSTLKACPAAADIRQRLLAVLPDAGESTDVAVAFVRRGRGYEATIRLSGAAVGTRVIKHDKTSCDAMIDAVGVALSLMLDPFESARRKEEPPPPPPSPKQEPLEDTSPRPPAAPPTVALDLGAGLTRGLLGDIAPVFGLTARWLRPSPWSFGLGVFHQPLFRKPASVGMPNPGNVALAVTGAHTEGCFTGFGSHASMALDVCANVRISLVSGEASGYPRESNELRPLVTLGPGLLWSQRFALGVGRFGWALWARASADVPVVRASYDVAGAGIVYNGASTFFALSLGASFLLP</sequence>
<proteinExistence type="predicted"/>